<dbReference type="SUPFAM" id="SSF52540">
    <property type="entry name" value="P-loop containing nucleoside triphosphate hydrolases"/>
    <property type="match status" value="1"/>
</dbReference>
<dbReference type="PANTHER" id="PTHR33295:SF8">
    <property type="entry name" value="AAA+ ATPASE DOMAIN-CONTAINING PROTEIN"/>
    <property type="match status" value="1"/>
</dbReference>
<feature type="domain" description="AAA" evidence="1">
    <location>
        <begin position="42"/>
        <end position="166"/>
    </location>
</feature>
<accession>A0A2M6XDH5</accession>
<evidence type="ECO:0000313" key="3">
    <source>
        <dbReference type="EMBL" id="PIU03718.1"/>
    </source>
</evidence>
<dbReference type="Gene3D" id="3.40.50.300">
    <property type="entry name" value="P-loop containing nucleotide triphosphate hydrolases"/>
    <property type="match status" value="1"/>
</dbReference>
<evidence type="ECO:0000259" key="1">
    <source>
        <dbReference type="Pfam" id="PF13173"/>
    </source>
</evidence>
<sequence length="426" mass="49594">MKTIEEIRTLLFEQREEILKRDLGVEREKLAKISKLKNTPYSIVISGLRRVGKSTLLSQLAHKLYPKGDYFYVNFEDERFLTFTAADFSQLHELLIELFGDQKTFLFDEIQNIEGWERFINRMINGGYKFYITGSNASLLSKELGTKLTGRYIPIELFPFSYKEYLTFNKVEVPDLTRLTTVQKGKLKKTFADYLKKGGIPQSLQYPQLPVNKNLYSDIINRDIGSRYKLAETKPLRELSFYLLSNISTLVSYNKLKELLQLGSVNTVSSYIDYLEASWLLLVINRYAYSVKKQQIANKKVYCIDTGLDKSVAFSFSKNQGRLLENTVFLKLRRLQNEGIYYYKTKKDHEVDFYLPSKKIFIQVSKSIIGDPNTRQRELQALSEAMEEVEKTTGIIITEDEKEKIEFAGKNIKVLPIYEWLLDDKV</sequence>
<dbReference type="InterPro" id="IPR041682">
    <property type="entry name" value="AAA_14"/>
</dbReference>
<dbReference type="InterPro" id="IPR027417">
    <property type="entry name" value="P-loop_NTPase"/>
</dbReference>
<proteinExistence type="predicted"/>
<dbReference type="AlphaFoldDB" id="A0A2M6XDH5"/>
<dbReference type="Pfam" id="PF13635">
    <property type="entry name" value="DUF4143"/>
    <property type="match status" value="1"/>
</dbReference>
<dbReference type="EMBL" id="PEYO01000009">
    <property type="protein sequence ID" value="PIU03718.1"/>
    <property type="molecule type" value="Genomic_DNA"/>
</dbReference>
<evidence type="ECO:0000313" key="4">
    <source>
        <dbReference type="Proteomes" id="UP000228996"/>
    </source>
</evidence>
<evidence type="ECO:0008006" key="5">
    <source>
        <dbReference type="Google" id="ProtNLM"/>
    </source>
</evidence>
<gene>
    <name evidence="3" type="ORF">COT44_01785</name>
</gene>
<reference evidence="4" key="1">
    <citation type="submission" date="2017-09" db="EMBL/GenBank/DDBJ databases">
        <title>Depth-based differentiation of microbial function through sediment-hosted aquifers and enrichment of novel symbionts in the deep terrestrial subsurface.</title>
        <authorList>
            <person name="Probst A.J."/>
            <person name="Ladd B."/>
            <person name="Jarett J.K."/>
            <person name="Geller-Mcgrath D.E."/>
            <person name="Sieber C.M.K."/>
            <person name="Emerson J.B."/>
            <person name="Anantharaman K."/>
            <person name="Thomas B.C."/>
            <person name="Malmstrom R."/>
            <person name="Stieglmeier M."/>
            <person name="Klingl A."/>
            <person name="Woyke T."/>
            <person name="Ryan C.M."/>
            <person name="Banfield J.F."/>
        </authorList>
    </citation>
    <scope>NUCLEOTIDE SEQUENCE [LARGE SCALE GENOMIC DNA]</scope>
</reference>
<feature type="domain" description="DUF4143" evidence="2">
    <location>
        <begin position="222"/>
        <end position="362"/>
    </location>
</feature>
<evidence type="ECO:0000259" key="2">
    <source>
        <dbReference type="Pfam" id="PF13635"/>
    </source>
</evidence>
<name>A0A2M6XDH5_9BACT</name>
<comment type="caution">
    <text evidence="3">The sequence shown here is derived from an EMBL/GenBank/DDBJ whole genome shotgun (WGS) entry which is preliminary data.</text>
</comment>
<protein>
    <recommendedName>
        <fullName evidence="5">ATPase</fullName>
    </recommendedName>
</protein>
<dbReference type="PANTHER" id="PTHR33295">
    <property type="entry name" value="ATPASE"/>
    <property type="match status" value="1"/>
</dbReference>
<dbReference type="Pfam" id="PF13173">
    <property type="entry name" value="AAA_14"/>
    <property type="match status" value="1"/>
</dbReference>
<organism evidence="3 4">
    <name type="scientific">Candidatus Shapirobacteria bacterium CG08_land_8_20_14_0_20_39_18</name>
    <dbReference type="NCBI Taxonomy" id="1974883"/>
    <lineage>
        <taxon>Bacteria</taxon>
        <taxon>Candidatus Shapironibacteriota</taxon>
    </lineage>
</organism>
<dbReference type="Proteomes" id="UP000228996">
    <property type="component" value="Unassembled WGS sequence"/>
</dbReference>
<dbReference type="InterPro" id="IPR025420">
    <property type="entry name" value="DUF4143"/>
</dbReference>